<gene>
    <name evidence="1" type="ORF">ACFL27_25225</name>
</gene>
<name>A0ABV6Z4Y3_UNCC1</name>
<dbReference type="PANTHER" id="PTHR37833:SF1">
    <property type="entry name" value="SIGNAL PEPTIDE PROTEIN"/>
    <property type="match status" value="1"/>
</dbReference>
<comment type="caution">
    <text evidence="1">The sequence shown here is derived from an EMBL/GenBank/DDBJ whole genome shotgun (WGS) entry which is preliminary data.</text>
</comment>
<reference evidence="1 2" key="1">
    <citation type="submission" date="2024-09" db="EMBL/GenBank/DDBJ databases">
        <title>Laminarin stimulates single cell rates of sulfate reduction while oxygen inhibits transcriptomic activity in coastal marine sediment.</title>
        <authorList>
            <person name="Lindsay M."/>
            <person name="Orcutt B."/>
            <person name="Emerson D."/>
            <person name="Stepanauskas R."/>
            <person name="D'Angelo T."/>
        </authorList>
    </citation>
    <scope>NUCLEOTIDE SEQUENCE [LARGE SCALE GENOMIC DNA]</scope>
    <source>
        <strain evidence="1">SAG AM-311-K15</strain>
    </source>
</reference>
<dbReference type="EMBL" id="JBHPBY010000517">
    <property type="protein sequence ID" value="MFC1853507.1"/>
    <property type="molecule type" value="Genomic_DNA"/>
</dbReference>
<keyword evidence="2" id="KW-1185">Reference proteome</keyword>
<evidence type="ECO:0000313" key="1">
    <source>
        <dbReference type="EMBL" id="MFC1853507.1"/>
    </source>
</evidence>
<dbReference type="PANTHER" id="PTHR37833">
    <property type="entry name" value="LIPOPROTEIN-RELATED"/>
    <property type="match status" value="1"/>
</dbReference>
<dbReference type="Gene3D" id="2.60.40.10">
    <property type="entry name" value="Immunoglobulins"/>
    <property type="match status" value="1"/>
</dbReference>
<dbReference type="Pfam" id="PF07610">
    <property type="entry name" value="DUF1573"/>
    <property type="match status" value="1"/>
</dbReference>
<dbReference type="Proteomes" id="UP001594351">
    <property type="component" value="Unassembled WGS sequence"/>
</dbReference>
<dbReference type="InterPro" id="IPR011467">
    <property type="entry name" value="DUF1573"/>
</dbReference>
<evidence type="ECO:0000313" key="2">
    <source>
        <dbReference type="Proteomes" id="UP001594351"/>
    </source>
</evidence>
<accession>A0ABV6Z4Y3</accession>
<protein>
    <submittedName>
        <fullName evidence="1">DUF1573 domain-containing protein</fullName>
    </submittedName>
</protein>
<proteinExistence type="predicted"/>
<organism evidence="1 2">
    <name type="scientific">candidate division CSSED10-310 bacterium</name>
    <dbReference type="NCBI Taxonomy" id="2855610"/>
    <lineage>
        <taxon>Bacteria</taxon>
        <taxon>Bacteria division CSSED10-310</taxon>
    </lineage>
</organism>
<dbReference type="InterPro" id="IPR013783">
    <property type="entry name" value="Ig-like_fold"/>
</dbReference>
<sequence>MFNQQDLIYDFGTLPQMGRGTKVIKFKNVGQGVLKIQDIRKTCGCTATILSSKELQPGQEGELRVTLNVKRRQGLIKKPIRISTNDPLSKHITLFVQAYVDVEFDVDRPLISFHNVQKNEIPKPQYTTLIGKNIKQIQIEKIETTNPLIQAQFIPPNDRFKDPRIEVSFKHGLPQGVIRGEVKVYSNNPKQPSTSFTVIAHVTGNIYVSRKSVYFHLSPSRLKQEQEVILRHHKMKNFKILKTEIDRKLPQTCGEAVNYSPPSEKDLLIDVKAPDQEGNISVFLTFTRSLKPGERVQGQLILTTNDREESTVFIKYTAYFTSSSSKQAPRTKLRP</sequence>